<evidence type="ECO:0000313" key="2">
    <source>
        <dbReference type="EMBL" id="GAA1755588.1"/>
    </source>
</evidence>
<dbReference type="EMBL" id="BAAAOA010000015">
    <property type="protein sequence ID" value="GAA1755588.1"/>
    <property type="molecule type" value="Genomic_DNA"/>
</dbReference>
<evidence type="ECO:0000256" key="1">
    <source>
        <dbReference type="SAM" id="MobiDB-lite"/>
    </source>
</evidence>
<name>A0ABP4WIN8_9MICC</name>
<sequence length="131" mass="14590">MLLSARRTILEVDSDIVEDGKYMGAPVQGMNGILVVGNIFKGRVRLGFRYGTSLGNPEHLFNGHLDARQRRSDDGTDARSGDTRFGSPARRIHPRSEDATVQSLVRWWTPSVKAVRLCYTYGPATGHFPRC</sequence>
<feature type="compositionally biased region" description="Basic and acidic residues" evidence="1">
    <location>
        <begin position="65"/>
        <end position="82"/>
    </location>
</feature>
<feature type="region of interest" description="Disordered" evidence="1">
    <location>
        <begin position="61"/>
        <end position="97"/>
    </location>
</feature>
<evidence type="ECO:0000313" key="3">
    <source>
        <dbReference type="Proteomes" id="UP001501204"/>
    </source>
</evidence>
<reference evidence="3" key="1">
    <citation type="journal article" date="2019" name="Int. J. Syst. Evol. Microbiol.">
        <title>The Global Catalogue of Microorganisms (GCM) 10K type strain sequencing project: providing services to taxonomists for standard genome sequencing and annotation.</title>
        <authorList>
            <consortium name="The Broad Institute Genomics Platform"/>
            <consortium name="The Broad Institute Genome Sequencing Center for Infectious Disease"/>
            <person name="Wu L."/>
            <person name="Ma J."/>
        </authorList>
    </citation>
    <scope>NUCLEOTIDE SEQUENCE [LARGE SCALE GENOMIC DNA]</scope>
    <source>
        <strain evidence="3">JCM 14735</strain>
    </source>
</reference>
<dbReference type="Proteomes" id="UP001501204">
    <property type="component" value="Unassembled WGS sequence"/>
</dbReference>
<organism evidence="2 3">
    <name type="scientific">Kocuria aegyptia</name>
    <dbReference type="NCBI Taxonomy" id="330943"/>
    <lineage>
        <taxon>Bacteria</taxon>
        <taxon>Bacillati</taxon>
        <taxon>Actinomycetota</taxon>
        <taxon>Actinomycetes</taxon>
        <taxon>Micrococcales</taxon>
        <taxon>Micrococcaceae</taxon>
        <taxon>Kocuria</taxon>
    </lineage>
</organism>
<comment type="caution">
    <text evidence="2">The sequence shown here is derived from an EMBL/GenBank/DDBJ whole genome shotgun (WGS) entry which is preliminary data.</text>
</comment>
<gene>
    <name evidence="2" type="ORF">GCM10009767_13650</name>
</gene>
<keyword evidence="3" id="KW-1185">Reference proteome</keyword>
<proteinExistence type="predicted"/>
<protein>
    <submittedName>
        <fullName evidence="2">Uncharacterized protein</fullName>
    </submittedName>
</protein>
<accession>A0ABP4WIN8</accession>